<comment type="pathway">
    <text evidence="1">Amino-acid biosynthesis; L-tryptophan biosynthesis; L-tryptophan from chorismate: step 3/5.</text>
</comment>
<keyword evidence="3" id="KW-0028">Amino-acid biosynthesis</keyword>
<dbReference type="EC" id="5.3.1.24" evidence="2"/>
<accession>A0A485M3Z2</accession>
<keyword evidence="5" id="KW-0057">Aromatic amino acid biosynthesis</keyword>
<dbReference type="UniPathway" id="UPA00035">
    <property type="reaction ID" value="UER00042"/>
</dbReference>
<evidence type="ECO:0000256" key="4">
    <source>
        <dbReference type="ARBA" id="ARBA00022822"/>
    </source>
</evidence>
<name>A0A485M3Z2_9ZZZZ</name>
<dbReference type="PANTHER" id="PTHR42894">
    <property type="entry name" value="N-(5'-PHOSPHORIBOSYL)ANTHRANILATE ISOMERASE"/>
    <property type="match status" value="1"/>
</dbReference>
<reference evidence="8" key="1">
    <citation type="submission" date="2019-03" db="EMBL/GenBank/DDBJ databases">
        <authorList>
            <person name="Hao L."/>
        </authorList>
    </citation>
    <scope>NUCLEOTIDE SEQUENCE</scope>
</reference>
<dbReference type="AlphaFoldDB" id="A0A485M3Z2"/>
<evidence type="ECO:0000256" key="5">
    <source>
        <dbReference type="ARBA" id="ARBA00023141"/>
    </source>
</evidence>
<dbReference type="Gene3D" id="3.20.20.70">
    <property type="entry name" value="Aldolase class I"/>
    <property type="match status" value="1"/>
</dbReference>
<gene>
    <name evidence="8" type="primary">trpF</name>
    <name evidence="8" type="ORF">SCFA_590010</name>
</gene>
<evidence type="ECO:0000256" key="2">
    <source>
        <dbReference type="ARBA" id="ARBA00012572"/>
    </source>
</evidence>
<feature type="domain" description="N-(5'phosphoribosyl) anthranilate isomerase (PRAI)" evidence="7">
    <location>
        <begin position="3"/>
        <end position="187"/>
    </location>
</feature>
<evidence type="ECO:0000313" key="8">
    <source>
        <dbReference type="EMBL" id="VFU16901.1"/>
    </source>
</evidence>
<dbReference type="SUPFAM" id="SSF51366">
    <property type="entry name" value="Ribulose-phoshate binding barrel"/>
    <property type="match status" value="1"/>
</dbReference>
<proteinExistence type="inferred from homology"/>
<dbReference type="InterPro" id="IPR013785">
    <property type="entry name" value="Aldolase_TIM"/>
</dbReference>
<dbReference type="GO" id="GO:0004640">
    <property type="term" value="F:phosphoribosylanthranilate isomerase activity"/>
    <property type="evidence" value="ECO:0007669"/>
    <property type="project" value="UniProtKB-EC"/>
</dbReference>
<dbReference type="PANTHER" id="PTHR42894:SF1">
    <property type="entry name" value="N-(5'-PHOSPHORIBOSYL)ANTHRANILATE ISOMERASE"/>
    <property type="match status" value="1"/>
</dbReference>
<protein>
    <recommendedName>
        <fullName evidence="2">phosphoribosylanthranilate isomerase</fullName>
        <ecNumber evidence="2">5.3.1.24</ecNumber>
    </recommendedName>
</protein>
<dbReference type="InterPro" id="IPR044643">
    <property type="entry name" value="TrpF_fam"/>
</dbReference>
<dbReference type="EMBL" id="CAADRM010000124">
    <property type="protein sequence ID" value="VFU16901.1"/>
    <property type="molecule type" value="Genomic_DNA"/>
</dbReference>
<dbReference type="InterPro" id="IPR001240">
    <property type="entry name" value="PRAI_dom"/>
</dbReference>
<evidence type="ECO:0000256" key="1">
    <source>
        <dbReference type="ARBA" id="ARBA00004664"/>
    </source>
</evidence>
<keyword evidence="6 8" id="KW-0413">Isomerase</keyword>
<evidence type="ECO:0000259" key="7">
    <source>
        <dbReference type="Pfam" id="PF00697"/>
    </source>
</evidence>
<organism evidence="8">
    <name type="scientific">anaerobic digester metagenome</name>
    <dbReference type="NCBI Taxonomy" id="1263854"/>
    <lineage>
        <taxon>unclassified sequences</taxon>
        <taxon>metagenomes</taxon>
        <taxon>ecological metagenomes</taxon>
    </lineage>
</organism>
<dbReference type="GO" id="GO:0000162">
    <property type="term" value="P:L-tryptophan biosynthetic process"/>
    <property type="evidence" value="ECO:0007669"/>
    <property type="project" value="UniProtKB-UniPathway"/>
</dbReference>
<sequence length="195" mass="21326">MWVKICGITRYEDAQAACRYGADALGFVLTRSRRRADLDLVGSWIHNIQGVEKVGVFTGEDPGYIAEISKRLGLDTVQIHAPLMPAHRMLLDDFRIIAALKGMEPGLEPALMLKDFPCRILLDPSMGTGRAGEWRRLGIPFILAGGLTPENVGQAIAQAGPFGVDVSSGVETAPGIKDREKIRKFIQEAKQEAKK</sequence>
<dbReference type="HAMAP" id="MF_00135">
    <property type="entry name" value="PRAI"/>
    <property type="match status" value="1"/>
</dbReference>
<keyword evidence="4" id="KW-0822">Tryptophan biosynthesis</keyword>
<dbReference type="InterPro" id="IPR011060">
    <property type="entry name" value="RibuloseP-bd_barrel"/>
</dbReference>
<evidence type="ECO:0000256" key="6">
    <source>
        <dbReference type="ARBA" id="ARBA00023235"/>
    </source>
</evidence>
<dbReference type="Pfam" id="PF00697">
    <property type="entry name" value="PRAI"/>
    <property type="match status" value="1"/>
</dbReference>
<evidence type="ECO:0000256" key="3">
    <source>
        <dbReference type="ARBA" id="ARBA00022605"/>
    </source>
</evidence>
<dbReference type="CDD" id="cd00405">
    <property type="entry name" value="PRAI"/>
    <property type="match status" value="1"/>
</dbReference>